<organism evidence="3 4">
    <name type="scientific">Peteryoungia aggregata LMG 23059</name>
    <dbReference type="NCBI Taxonomy" id="1368425"/>
    <lineage>
        <taxon>Bacteria</taxon>
        <taxon>Pseudomonadati</taxon>
        <taxon>Pseudomonadota</taxon>
        <taxon>Alphaproteobacteria</taxon>
        <taxon>Hyphomicrobiales</taxon>
        <taxon>Rhizobiaceae</taxon>
        <taxon>Peteryoungia</taxon>
    </lineage>
</organism>
<accession>A0ABU0G7U3</accession>
<dbReference type="Proteomes" id="UP001238496">
    <property type="component" value="Unassembled WGS sequence"/>
</dbReference>
<feature type="domain" description="NAD-dependent epimerase/dehydratase" evidence="2">
    <location>
        <begin position="3"/>
        <end position="199"/>
    </location>
</feature>
<comment type="caution">
    <text evidence="3">The sequence shown here is derived from an EMBL/GenBank/DDBJ whole genome shotgun (WGS) entry which is preliminary data.</text>
</comment>
<dbReference type="PANTHER" id="PTHR12126:SF11">
    <property type="entry name" value="NADH DEHYDROGENASE [UBIQUINONE] 1 ALPHA SUBCOMPLEX SUBUNIT 9, MITOCHONDRIAL"/>
    <property type="match status" value="1"/>
</dbReference>
<evidence type="ECO:0000313" key="4">
    <source>
        <dbReference type="Proteomes" id="UP001238496"/>
    </source>
</evidence>
<dbReference type="InterPro" id="IPR025695">
    <property type="entry name" value="DoxX-like"/>
</dbReference>
<proteinExistence type="predicted"/>
<dbReference type="RefSeq" id="WP_307372981.1">
    <property type="nucleotide sequence ID" value="NZ_JAUSUW010000006.1"/>
</dbReference>
<evidence type="ECO:0000259" key="2">
    <source>
        <dbReference type="Pfam" id="PF01370"/>
    </source>
</evidence>
<feature type="transmembrane region" description="Helical" evidence="1">
    <location>
        <begin position="349"/>
        <end position="370"/>
    </location>
</feature>
<sequence>MTILILGATGFIGQQVLLTLSQAGHPVTGLGRDTTQAGARFSAATWIARDLRTLQQAADWLPLLDGVTAVINCAGALQDGLRDDLVAVQRDAMLALQQAVATRAMPPLLIQISAPENLASAGTAFMATKLEADRALAASGIPHIILRPTVVVGRNAYGGTALLRAIASVPGVLPLVDAESPMNVVHVHDVAQAVVDAVEGRIAPGSDLVLAGEPTRSVEQMARFYRRWLGLADAPVMRLPSTLARPLSIAADLAGRLGWRSPLRSTSIRISGIGVALDEGRRTLTAPDPTLRLATEPAAVQDLWFARLYLLKPLMILTLSLFWIVSGLVPLLDPVTTSLRFGASMSEVTAFTVTIFTSLLDIALGLAILVQPWAKRAMLGMIAVSIAYLAGGTLIEPTLWLDPLGPLVKVLPSILLTLATLAVLEER</sequence>
<dbReference type="SUPFAM" id="SSF51735">
    <property type="entry name" value="NAD(P)-binding Rossmann-fold domains"/>
    <property type="match status" value="1"/>
</dbReference>
<dbReference type="Pfam" id="PF13781">
    <property type="entry name" value="DoxX_3"/>
    <property type="match status" value="1"/>
</dbReference>
<keyword evidence="1" id="KW-1133">Transmembrane helix</keyword>
<feature type="transmembrane region" description="Helical" evidence="1">
    <location>
        <begin position="309"/>
        <end position="329"/>
    </location>
</feature>
<dbReference type="InterPro" id="IPR036291">
    <property type="entry name" value="NAD(P)-bd_dom_sf"/>
</dbReference>
<evidence type="ECO:0000256" key="1">
    <source>
        <dbReference type="SAM" id="Phobius"/>
    </source>
</evidence>
<keyword evidence="1" id="KW-0812">Transmembrane</keyword>
<dbReference type="Pfam" id="PF01370">
    <property type="entry name" value="Epimerase"/>
    <property type="match status" value="1"/>
</dbReference>
<gene>
    <name evidence="3" type="ORF">J2045_002399</name>
</gene>
<dbReference type="InterPro" id="IPR001509">
    <property type="entry name" value="Epimerase_deHydtase"/>
</dbReference>
<feature type="transmembrane region" description="Helical" evidence="1">
    <location>
        <begin position="377"/>
        <end position="395"/>
    </location>
</feature>
<keyword evidence="4" id="KW-1185">Reference proteome</keyword>
<dbReference type="EMBL" id="JAUSUW010000006">
    <property type="protein sequence ID" value="MDQ0421363.1"/>
    <property type="molecule type" value="Genomic_DNA"/>
</dbReference>
<evidence type="ECO:0000313" key="3">
    <source>
        <dbReference type="EMBL" id="MDQ0421363.1"/>
    </source>
</evidence>
<protein>
    <submittedName>
        <fullName evidence="3">Uncharacterized protein YbjT (DUF2867 family)</fullName>
    </submittedName>
</protein>
<keyword evidence="1" id="KW-0472">Membrane</keyword>
<reference evidence="3 4" key="1">
    <citation type="submission" date="2023-07" db="EMBL/GenBank/DDBJ databases">
        <title>Genomic Encyclopedia of Type Strains, Phase IV (KMG-IV): sequencing the most valuable type-strain genomes for metagenomic binning, comparative biology and taxonomic classification.</title>
        <authorList>
            <person name="Goeker M."/>
        </authorList>
    </citation>
    <scope>NUCLEOTIDE SEQUENCE [LARGE SCALE GENOMIC DNA]</scope>
    <source>
        <strain evidence="3 4">DSM 1111</strain>
    </source>
</reference>
<dbReference type="Gene3D" id="3.40.50.720">
    <property type="entry name" value="NAD(P)-binding Rossmann-like Domain"/>
    <property type="match status" value="1"/>
</dbReference>
<dbReference type="PANTHER" id="PTHR12126">
    <property type="entry name" value="NADH-UBIQUINONE OXIDOREDUCTASE 39 KDA SUBUNIT-RELATED"/>
    <property type="match status" value="1"/>
</dbReference>
<dbReference type="InterPro" id="IPR051207">
    <property type="entry name" value="ComplexI_NDUFA9_subunit"/>
</dbReference>
<name>A0ABU0G7U3_9HYPH</name>